<dbReference type="GO" id="GO:0004252">
    <property type="term" value="F:serine-type endopeptidase activity"/>
    <property type="evidence" value="ECO:0007669"/>
    <property type="project" value="TreeGrafter"/>
</dbReference>
<name>A0A979GM07_CHIPD</name>
<organism evidence="3 4">
    <name type="scientific">Chitinophaga pinensis (strain ATCC 43595 / DSM 2588 / LMG 13176 / NBRC 15968 / NCIMB 11800 / UQM 2034)</name>
    <dbReference type="NCBI Taxonomy" id="485918"/>
    <lineage>
        <taxon>Bacteria</taxon>
        <taxon>Pseudomonadati</taxon>
        <taxon>Bacteroidota</taxon>
        <taxon>Chitinophagia</taxon>
        <taxon>Chitinophagales</taxon>
        <taxon>Chitinophagaceae</taxon>
        <taxon>Chitinophaga</taxon>
    </lineage>
</organism>
<dbReference type="InterPro" id="IPR001375">
    <property type="entry name" value="Peptidase_S9_cat"/>
</dbReference>
<accession>A0A979GM07</accession>
<evidence type="ECO:0000313" key="3">
    <source>
        <dbReference type="EMBL" id="ACU57547.1"/>
    </source>
</evidence>
<dbReference type="PANTHER" id="PTHR42776:SF27">
    <property type="entry name" value="DIPEPTIDYL PEPTIDASE FAMILY MEMBER 6"/>
    <property type="match status" value="1"/>
</dbReference>
<dbReference type="Proteomes" id="UP000002215">
    <property type="component" value="Chromosome"/>
</dbReference>
<dbReference type="KEGG" id="cpi:Cpin_0041"/>
<dbReference type="InterPro" id="IPR029058">
    <property type="entry name" value="AB_hydrolase_fold"/>
</dbReference>
<dbReference type="PANTHER" id="PTHR42776">
    <property type="entry name" value="SERINE PEPTIDASE S9 FAMILY MEMBER"/>
    <property type="match status" value="1"/>
</dbReference>
<protein>
    <submittedName>
        <fullName evidence="3">Peptidase S9 prolyl oligopeptidase active site domain protein</fullName>
    </submittedName>
</protein>
<dbReference type="RefSeq" id="WP_012787723.1">
    <property type="nucleotide sequence ID" value="NC_013132.1"/>
</dbReference>
<dbReference type="GO" id="GO:0006508">
    <property type="term" value="P:proteolysis"/>
    <property type="evidence" value="ECO:0007669"/>
    <property type="project" value="InterPro"/>
</dbReference>
<dbReference type="SUPFAM" id="SSF82171">
    <property type="entry name" value="DPP6 N-terminal domain-like"/>
    <property type="match status" value="1"/>
</dbReference>
<feature type="domain" description="Peptidase S9 prolyl oligopeptidase catalytic" evidence="2">
    <location>
        <begin position="650"/>
        <end position="851"/>
    </location>
</feature>
<dbReference type="PROSITE" id="PS51257">
    <property type="entry name" value="PROKAR_LIPOPROTEIN"/>
    <property type="match status" value="1"/>
</dbReference>
<gene>
    <name evidence="3" type="ordered locus">Cpin_0041</name>
</gene>
<dbReference type="Pfam" id="PF00326">
    <property type="entry name" value="Peptidase_S9"/>
    <property type="match status" value="1"/>
</dbReference>
<dbReference type="SUPFAM" id="SSF53474">
    <property type="entry name" value="alpha/beta-Hydrolases"/>
    <property type="match status" value="1"/>
</dbReference>
<evidence type="ECO:0000256" key="1">
    <source>
        <dbReference type="ARBA" id="ARBA00022801"/>
    </source>
</evidence>
<reference evidence="4" key="1">
    <citation type="submission" date="2009-08" db="EMBL/GenBank/DDBJ databases">
        <title>The complete genome of Chitinophaga pinensis DSM 2588.</title>
        <authorList>
            <consortium name="US DOE Joint Genome Institute (JGI-PGF)"/>
            <person name="Lucas S."/>
            <person name="Copeland A."/>
            <person name="Lapidus A."/>
            <person name="Glavina del Rio T."/>
            <person name="Dalin E."/>
            <person name="Tice H."/>
            <person name="Bruce D."/>
            <person name="Goodwin L."/>
            <person name="Pitluck S."/>
            <person name="Kyrpides N."/>
            <person name="Mavromatis K."/>
            <person name="Ivanova N."/>
            <person name="Mikhailova N."/>
            <person name="Sims D."/>
            <person name="Meinche L."/>
            <person name="Brettin T."/>
            <person name="Detter J.C."/>
            <person name="Han C."/>
            <person name="Larimer F."/>
            <person name="Land M."/>
            <person name="Hauser L."/>
            <person name="Markowitz V."/>
            <person name="Cheng J.-F."/>
            <person name="Hugenholtz P."/>
            <person name="Woyke T."/>
            <person name="Wu D."/>
            <person name="Spring S."/>
            <person name="Klenk H.-P."/>
            <person name="Eisen J.A."/>
        </authorList>
    </citation>
    <scope>NUCLEOTIDE SEQUENCE [LARGE SCALE GENOMIC DNA]</scope>
    <source>
        <strain evidence="4">ATCC 43595 / DSM 2588 / LMG 13176 / NBRC 15968 / NCIMB 11800 / UQM 2034</strain>
    </source>
</reference>
<dbReference type="Gene3D" id="3.40.50.1820">
    <property type="entry name" value="alpha/beta hydrolase"/>
    <property type="match status" value="1"/>
</dbReference>
<evidence type="ECO:0000259" key="2">
    <source>
        <dbReference type="Pfam" id="PF00326"/>
    </source>
</evidence>
<dbReference type="AlphaFoldDB" id="A0A979GM07"/>
<sequence>MKIASCYYKVQYNPIVLFIILFFACSNAVAQKLVFDYESIKSWQTLGQYDISNNGRYIWYENLSAVGDSLIILSRDGTSRRAFDDSRGAVFSIDSRCVIFRHAKSVSVFDLERNKLHGYQNAKSFICSPQKKWAAIFFDTCIIVKNLINYKEQIFKKVSRFQFDINDDACWGQINDSLFYFNLKNESKTFCSYEVIQSDISFSEKGDLVAFNSKLADSNIVSIYKKVNGRIEKCGIIKIANFANGYYISDEKPWFGNDDNFLFLKLRRRKNEIINQKIFTDRLNIWHYKDRWLQSQQLLHLNEETSQSYIGVWLRKEKRFIQLEHLDSTLVNYPRGNYVVKRRITNEDDAYWNNEETSYCRLFDISRNKEIRFMPDSSRYGYWDMSRSEKYVLYMDTITQHIYCYEINSKNTIDLTEGISSRRDFRDMGLRRPIQFDFGGWTKDENAVIIYDRYDLWLVDPKGNNKAVCLTDGWGTEQKVVLRLACKLENFSLNDSILISGLKESNKWNGIFKAKLSWNKSKLNGELGPYVYYFPALYFGSPMPPIKGGNSNIFLLQKQSDTLASNLFLTQDFHFFKQLSFFSPQKTYNWVTSKLIQWTALDGSNRMGILYKPENFDSTKKYPIIFNYYELRSNECFKFLRPGLSVGGLNIPWYVSRGYLVFVPDIWGHSIYRGESALSSIVSAANYLTAKYNWIDAKKMALQGHSFGGFETNYIVSHSDLFAAAQASAGPSDFISGFGAIGFGGRSLANLHEEGQLNLRATPWDRPDIYVETSPLFNVKKISTPLLLMHNTQDFSVPIAQSIELYMAMRRLKKRVWLLEYDQEEHTLSNIDNMLDFTIRQQQFFDYYLKQSFPPYWMTTGVPANVKGYISGLDLDSSKAQP</sequence>
<proteinExistence type="predicted"/>
<dbReference type="EMBL" id="CP001699">
    <property type="protein sequence ID" value="ACU57547.1"/>
    <property type="molecule type" value="Genomic_DNA"/>
</dbReference>
<dbReference type="OrthoDB" id="9812921at2"/>
<evidence type="ECO:0000313" key="4">
    <source>
        <dbReference type="Proteomes" id="UP000002215"/>
    </source>
</evidence>
<keyword evidence="1" id="KW-0378">Hydrolase</keyword>
<reference evidence="3 4" key="2">
    <citation type="journal article" date="2010" name="Stand. Genomic Sci.">
        <title>Complete genome sequence of Chitinophaga pinensis type strain (UQM 2034).</title>
        <authorList>
            <person name="Glavina Del Rio T."/>
            <person name="Abt B."/>
            <person name="Spring S."/>
            <person name="Lapidus A."/>
            <person name="Nolan M."/>
            <person name="Tice H."/>
            <person name="Copeland A."/>
            <person name="Cheng J.F."/>
            <person name="Chen F."/>
            <person name="Bruce D."/>
            <person name="Goodwin L."/>
            <person name="Pitluck S."/>
            <person name="Ivanova N."/>
            <person name="Mavromatis K."/>
            <person name="Mikhailova N."/>
            <person name="Pati A."/>
            <person name="Chen A."/>
            <person name="Palaniappan K."/>
            <person name="Land M."/>
            <person name="Hauser L."/>
            <person name="Chang Y.J."/>
            <person name="Jeffries C.D."/>
            <person name="Chain P."/>
            <person name="Saunders E."/>
            <person name="Detter J.C."/>
            <person name="Brettin T."/>
            <person name="Rohde M."/>
            <person name="Goker M."/>
            <person name="Bristow J."/>
            <person name="Eisen J.A."/>
            <person name="Markowitz V."/>
            <person name="Hugenholtz P."/>
            <person name="Kyrpides N.C."/>
            <person name="Klenk H.P."/>
            <person name="Lucas S."/>
        </authorList>
    </citation>
    <scope>NUCLEOTIDE SEQUENCE [LARGE SCALE GENOMIC DNA]</scope>
    <source>
        <strain evidence="4">ATCC 43595 / DSM 2588 / LMG 13176 / NBRC 15968 / NCIMB 11800 / UQM 2034</strain>
    </source>
</reference>